<feature type="region of interest" description="Disordered" evidence="1">
    <location>
        <begin position="338"/>
        <end position="358"/>
    </location>
</feature>
<organism evidence="4 5">
    <name type="scientific">Ceratopteris richardii</name>
    <name type="common">Triangle waterfern</name>
    <dbReference type="NCBI Taxonomy" id="49495"/>
    <lineage>
        <taxon>Eukaryota</taxon>
        <taxon>Viridiplantae</taxon>
        <taxon>Streptophyta</taxon>
        <taxon>Embryophyta</taxon>
        <taxon>Tracheophyta</taxon>
        <taxon>Polypodiopsida</taxon>
        <taxon>Polypodiidae</taxon>
        <taxon>Polypodiales</taxon>
        <taxon>Pteridineae</taxon>
        <taxon>Pteridaceae</taxon>
        <taxon>Parkerioideae</taxon>
        <taxon>Ceratopteris</taxon>
    </lineage>
</organism>
<feature type="region of interest" description="Disordered" evidence="1">
    <location>
        <begin position="379"/>
        <end position="399"/>
    </location>
</feature>
<dbReference type="Pfam" id="PF14309">
    <property type="entry name" value="DUF4378"/>
    <property type="match status" value="1"/>
</dbReference>
<dbReference type="OrthoDB" id="1929599at2759"/>
<feature type="compositionally biased region" description="Polar residues" evidence="1">
    <location>
        <begin position="479"/>
        <end position="496"/>
    </location>
</feature>
<dbReference type="Pfam" id="PF14383">
    <property type="entry name" value="VARLMGL"/>
    <property type="match status" value="1"/>
</dbReference>
<feature type="domain" description="DUF4378" evidence="2">
    <location>
        <begin position="930"/>
        <end position="1103"/>
    </location>
</feature>
<dbReference type="Proteomes" id="UP000825935">
    <property type="component" value="Chromosome 37"/>
</dbReference>
<feature type="region of interest" description="Disordered" evidence="1">
    <location>
        <begin position="596"/>
        <end position="615"/>
    </location>
</feature>
<feature type="compositionally biased region" description="Polar residues" evidence="1">
    <location>
        <begin position="604"/>
        <end position="613"/>
    </location>
</feature>
<evidence type="ECO:0000256" key="1">
    <source>
        <dbReference type="SAM" id="MobiDB-lite"/>
    </source>
</evidence>
<dbReference type="InterPro" id="IPR025486">
    <property type="entry name" value="DUF4378"/>
</dbReference>
<protein>
    <recommendedName>
        <fullName evidence="6">DUF4378 domain-containing protein</fullName>
    </recommendedName>
</protein>
<dbReference type="PANTHER" id="PTHR31680">
    <property type="entry name" value="LONGIFOLIA PROTEIN"/>
    <property type="match status" value="1"/>
</dbReference>
<feature type="compositionally biased region" description="Basic and acidic residues" evidence="1">
    <location>
        <begin position="281"/>
        <end position="291"/>
    </location>
</feature>
<dbReference type="EMBL" id="CM035442">
    <property type="protein sequence ID" value="KAH7280126.1"/>
    <property type="molecule type" value="Genomic_DNA"/>
</dbReference>
<dbReference type="EMBL" id="CM035442">
    <property type="protein sequence ID" value="KAH7280129.1"/>
    <property type="molecule type" value="Genomic_DNA"/>
</dbReference>
<dbReference type="GO" id="GO:0051513">
    <property type="term" value="P:regulation of monopolar cell growth"/>
    <property type="evidence" value="ECO:0007669"/>
    <property type="project" value="InterPro"/>
</dbReference>
<feature type="region of interest" description="Disordered" evidence="1">
    <location>
        <begin position="432"/>
        <end position="589"/>
    </location>
</feature>
<reference evidence="4" key="1">
    <citation type="submission" date="2021-08" db="EMBL/GenBank/DDBJ databases">
        <title>WGS assembly of Ceratopteris richardii.</title>
        <authorList>
            <person name="Marchant D.B."/>
            <person name="Chen G."/>
            <person name="Jenkins J."/>
            <person name="Shu S."/>
            <person name="Leebens-Mack J."/>
            <person name="Grimwood J."/>
            <person name="Schmutz J."/>
            <person name="Soltis P."/>
            <person name="Soltis D."/>
            <person name="Chen Z.-H."/>
        </authorList>
    </citation>
    <scope>NUCLEOTIDE SEQUENCE</scope>
    <source>
        <strain evidence="4">Whitten #5841</strain>
        <tissue evidence="4">Leaf</tissue>
    </source>
</reference>
<evidence type="ECO:0000313" key="4">
    <source>
        <dbReference type="EMBL" id="KAH7280130.1"/>
    </source>
</evidence>
<dbReference type="InterPro" id="IPR033334">
    <property type="entry name" value="LNG1/2"/>
</dbReference>
<dbReference type="EMBL" id="CM035442">
    <property type="protein sequence ID" value="KAH7280127.1"/>
    <property type="molecule type" value="Genomic_DNA"/>
</dbReference>
<name>A0A8T2Q924_CERRI</name>
<feature type="compositionally biased region" description="Polar residues" evidence="1">
    <location>
        <begin position="445"/>
        <end position="466"/>
    </location>
</feature>
<sequence length="1109" mass="123195">MVRHNSFKDRDHDAITFSPRKGSVAAYVAGGRRFISEGSDYTAWNSCVDPLEDGLSNRTEEDKSAFFSSPASQWPSIDDTHGQAHELKGWKGAQLTYHGQVAEPHPATRESLEEWKESLRALSKLKKEVAAGGFSHRDGTLTPNVSYSAIRNELLPMSPARASAFDFKEVIRWSERSSFPESFARRSWDDRDLPRSIADLRNAINVRSRASTMASPPPSPRPPGVVARLMGLDNFPQEQSTLLKCIERKPSSEAKLLQQLLQCSPSPSCSPSPPNAAVKMQHQDNDVKCDMRSPFQSSPNSPDSDALRRPDSLRRPEFQSMLKRAELLGNDLNTSDIKTSMTFSKHPKPHKISAMAEPHPLQSVPLKRSRHRNHLPVVILKQSEENRSSSRSNSPYQDEIEKRLRQLGLQSSEQERKTLKQILEAMQQKGLLKPPSCSRFPDGAENQQAHSTRSPLSSKGNHSSVIPNVDKTAHIRSPDPQSLKNSMRQNSSMTCNKKQEGSASIVIMRPVGKLPSRIPAPTNGQLVESGRTMIPASTRLKKANVPRSKSGNRPETAPAKKSANGSRGRPRSLSNSSSSPSSMHTSVQGCKLSLKTRQSKGNKVKGSSQTVPIEQNWKKELDLSLQQSQMETSLQDGQNKFQAIGNIGKDKCPSEDAIYRDNLRDSDKKEMEHIPTQSACLLESLSVNMSSETSFMGSRMDVTTPPRELNGDSSFGDNHNYYAKEVDQCSPVSVLDVHLSDNDVSDSQVSDEEDHRKGYKVDDHSLSCQCEEKHFAAVSTAQTMAVETLSIVDPMDKATQSNTQRLDGTENIPCPCHERLNATNFPEQGFSHDVICSCNAKDEVTTVIVDINESLSVNKESEHLNLSYSEKDDCLSSYEDTDTHTGNVCVASVDECASSITKECYSNEEGSHQAYCLHEEIDDVCMSNVDFCYVENILRASGIVALGTGWCTVDGWIAAGGELRHSLYEELEEHWDAIDEEMVDNEDRDMGGELYLKSQQASMRRRLIFDCVNEILEHHFSWVGIPGSSGASRMFSVATVWHDLQKLEQGFFSAEDSMYTMLEQEVLNNADYSVSGFWNRIPTELATVAVDIEQEILDSLVLEALPIPV</sequence>
<gene>
    <name evidence="4" type="ORF">KP509_37G053200</name>
</gene>
<feature type="domain" description="DUF3741" evidence="3">
    <location>
        <begin position="220"/>
        <end position="240"/>
    </location>
</feature>
<evidence type="ECO:0000259" key="2">
    <source>
        <dbReference type="Pfam" id="PF14309"/>
    </source>
</evidence>
<keyword evidence="5" id="KW-1185">Reference proteome</keyword>
<dbReference type="AlphaFoldDB" id="A0A8T2Q924"/>
<evidence type="ECO:0008006" key="6">
    <source>
        <dbReference type="Google" id="ProtNLM"/>
    </source>
</evidence>
<comment type="caution">
    <text evidence="4">The sequence shown here is derived from an EMBL/GenBank/DDBJ whole genome shotgun (WGS) entry which is preliminary data.</text>
</comment>
<feature type="compositionally biased region" description="Low complexity" evidence="1">
    <location>
        <begin position="564"/>
        <end position="582"/>
    </location>
</feature>
<evidence type="ECO:0000313" key="5">
    <source>
        <dbReference type="Proteomes" id="UP000825935"/>
    </source>
</evidence>
<feature type="compositionally biased region" description="Polar residues" evidence="1">
    <location>
        <begin position="294"/>
        <end position="303"/>
    </location>
</feature>
<dbReference type="InterPro" id="IPR032795">
    <property type="entry name" value="DUF3741-assoc"/>
</dbReference>
<dbReference type="EMBL" id="CM035442">
    <property type="protein sequence ID" value="KAH7280130.1"/>
    <property type="molecule type" value="Genomic_DNA"/>
</dbReference>
<feature type="region of interest" description="Disordered" evidence="1">
    <location>
        <begin position="264"/>
        <end position="310"/>
    </location>
</feature>
<accession>A0A8T2Q924</accession>
<proteinExistence type="predicted"/>
<dbReference type="PANTHER" id="PTHR31680:SF4">
    <property type="entry name" value="LONGIFOLIA PROTEIN"/>
    <property type="match status" value="1"/>
</dbReference>
<evidence type="ECO:0000259" key="3">
    <source>
        <dbReference type="Pfam" id="PF14383"/>
    </source>
</evidence>